<dbReference type="GO" id="GO:0046872">
    <property type="term" value="F:metal ion binding"/>
    <property type="evidence" value="ECO:0007669"/>
    <property type="project" value="UniProtKB-KW"/>
</dbReference>
<dbReference type="CDD" id="cd02808">
    <property type="entry name" value="GltS_FMN"/>
    <property type="match status" value="1"/>
</dbReference>
<organism evidence="16 17">
    <name type="scientific">Terriglobus roseus (strain DSM 18391 / NRRL B-41598 / KBS 63)</name>
    <dbReference type="NCBI Taxonomy" id="926566"/>
    <lineage>
        <taxon>Bacteria</taxon>
        <taxon>Pseudomonadati</taxon>
        <taxon>Acidobacteriota</taxon>
        <taxon>Terriglobia</taxon>
        <taxon>Terriglobales</taxon>
        <taxon>Acidobacteriaceae</taxon>
        <taxon>Terriglobus</taxon>
    </lineage>
</organism>
<keyword evidence="8" id="KW-0315">Glutamine amidotransferase</keyword>
<protein>
    <submittedName>
        <fullName evidence="16">Glutamate synthase family protein</fullName>
    </submittedName>
</protein>
<dbReference type="GO" id="GO:0019676">
    <property type="term" value="P:ammonia assimilation cycle"/>
    <property type="evidence" value="ECO:0007669"/>
    <property type="project" value="TreeGrafter"/>
</dbReference>
<evidence type="ECO:0000256" key="5">
    <source>
        <dbReference type="ARBA" id="ARBA00022630"/>
    </source>
</evidence>
<dbReference type="PANTHER" id="PTHR11938:SF133">
    <property type="entry name" value="GLUTAMATE SYNTHASE (NADH)"/>
    <property type="match status" value="1"/>
</dbReference>
<dbReference type="InterPro" id="IPR006982">
    <property type="entry name" value="Glu_synth_centr_N"/>
</dbReference>
<dbReference type="GO" id="GO:0006537">
    <property type="term" value="P:glutamate biosynthetic process"/>
    <property type="evidence" value="ECO:0007669"/>
    <property type="project" value="UniProtKB-KW"/>
</dbReference>
<evidence type="ECO:0000256" key="3">
    <source>
        <dbReference type="ARBA" id="ARBA00009716"/>
    </source>
</evidence>
<dbReference type="STRING" id="926566.Terro_1714"/>
<reference evidence="16 17" key="1">
    <citation type="submission" date="2012-06" db="EMBL/GenBank/DDBJ databases">
        <title>Complete genome of Terriglobus roseus DSM 18391.</title>
        <authorList>
            <consortium name="US DOE Joint Genome Institute (JGI-PGF)"/>
            <person name="Lucas S."/>
            <person name="Copeland A."/>
            <person name="Lapidus A."/>
            <person name="Glavina del Rio T."/>
            <person name="Dalin E."/>
            <person name="Tice H."/>
            <person name="Bruce D."/>
            <person name="Goodwin L."/>
            <person name="Pitluck S."/>
            <person name="Peters L."/>
            <person name="Mikhailova N."/>
            <person name="Munk A.C.C."/>
            <person name="Kyrpides N."/>
            <person name="Mavromatis K."/>
            <person name="Ivanova N."/>
            <person name="Brettin T."/>
            <person name="Detter J.C."/>
            <person name="Han C."/>
            <person name="Larimer F."/>
            <person name="Land M."/>
            <person name="Hauser L."/>
            <person name="Markowitz V."/>
            <person name="Cheng J.-F."/>
            <person name="Hugenholtz P."/>
            <person name="Woyke T."/>
            <person name="Wu D."/>
            <person name="Brambilla E."/>
            <person name="Klenk H.-P."/>
            <person name="Eisen J.A."/>
        </authorList>
    </citation>
    <scope>NUCLEOTIDE SEQUENCE [LARGE SCALE GENOMIC DNA]</scope>
    <source>
        <strain evidence="17">DSM 18391 / NRRL B-41598 / KBS 63</strain>
    </source>
</reference>
<evidence type="ECO:0000256" key="4">
    <source>
        <dbReference type="ARBA" id="ARBA00022605"/>
    </source>
</evidence>
<dbReference type="OrthoDB" id="9758182at2"/>
<evidence type="ECO:0000256" key="12">
    <source>
        <dbReference type="ARBA" id="ARBA00023164"/>
    </source>
</evidence>
<evidence type="ECO:0000259" key="15">
    <source>
        <dbReference type="PROSITE" id="PS51278"/>
    </source>
</evidence>
<gene>
    <name evidence="16" type="ordered locus">Terro_1714</name>
</gene>
<dbReference type="Pfam" id="PF04898">
    <property type="entry name" value="Glu_syn_central"/>
    <property type="match status" value="1"/>
</dbReference>
<dbReference type="InterPro" id="IPR029055">
    <property type="entry name" value="Ntn_hydrolases_N"/>
</dbReference>
<dbReference type="HOGENOM" id="CLU_000422_8_2_0"/>
<keyword evidence="5" id="KW-0285">Flavoprotein</keyword>
<dbReference type="Proteomes" id="UP000006056">
    <property type="component" value="Chromosome"/>
</dbReference>
<evidence type="ECO:0000313" key="17">
    <source>
        <dbReference type="Proteomes" id="UP000006056"/>
    </source>
</evidence>
<evidence type="ECO:0000256" key="6">
    <source>
        <dbReference type="ARBA" id="ARBA00022643"/>
    </source>
</evidence>
<feature type="domain" description="Glutamine amidotransferase type-2" evidence="15">
    <location>
        <begin position="32"/>
        <end position="402"/>
    </location>
</feature>
<dbReference type="eggNOG" id="COG0069">
    <property type="taxonomic scope" value="Bacteria"/>
</dbReference>
<dbReference type="Pfam" id="PF01493">
    <property type="entry name" value="GXGXG"/>
    <property type="match status" value="1"/>
</dbReference>
<keyword evidence="7" id="KW-0479">Metal-binding</keyword>
<dbReference type="PANTHER" id="PTHR11938">
    <property type="entry name" value="FAD NADPH DEHYDROGENASE/OXIDOREDUCTASE"/>
    <property type="match status" value="1"/>
</dbReference>
<dbReference type="SUPFAM" id="SSF56235">
    <property type="entry name" value="N-terminal nucleophile aminohydrolases (Ntn hydrolases)"/>
    <property type="match status" value="1"/>
</dbReference>
<dbReference type="Gene3D" id="2.160.20.60">
    <property type="entry name" value="Glutamate synthase, alpha subunit, C-terminal domain"/>
    <property type="match status" value="1"/>
</dbReference>
<dbReference type="InterPro" id="IPR013785">
    <property type="entry name" value="Aldolase_TIM"/>
</dbReference>
<keyword evidence="12" id="KW-0314">Glutamate biosynthesis</keyword>
<dbReference type="CDD" id="cd00713">
    <property type="entry name" value="GltS"/>
    <property type="match status" value="1"/>
</dbReference>
<dbReference type="RefSeq" id="WP_014785585.1">
    <property type="nucleotide sequence ID" value="NC_018014.1"/>
</dbReference>
<keyword evidence="6" id="KW-0288">FMN</keyword>
<dbReference type="Pfam" id="PF01645">
    <property type="entry name" value="Glu_synthase"/>
    <property type="match status" value="1"/>
</dbReference>
<dbReference type="KEGG" id="trs:Terro_1714"/>
<dbReference type="InterPro" id="IPR050711">
    <property type="entry name" value="ET-N_metabolism_enzyme"/>
</dbReference>
<evidence type="ECO:0000313" key="16">
    <source>
        <dbReference type="EMBL" id="AFL88016.1"/>
    </source>
</evidence>
<dbReference type="InterPro" id="IPR002932">
    <property type="entry name" value="Glu_synthdom"/>
</dbReference>
<dbReference type="InterPro" id="IPR017932">
    <property type="entry name" value="GATase_2_dom"/>
</dbReference>
<dbReference type="PROSITE" id="PS51278">
    <property type="entry name" value="GATASE_TYPE_2"/>
    <property type="match status" value="1"/>
</dbReference>
<comment type="pathway">
    <text evidence="14">Amino-acid biosynthesis.</text>
</comment>
<dbReference type="GO" id="GO:0051538">
    <property type="term" value="F:3 iron, 4 sulfur cluster binding"/>
    <property type="evidence" value="ECO:0007669"/>
    <property type="project" value="UniProtKB-KW"/>
</dbReference>
<comment type="cofactor">
    <cofactor evidence="1">
        <name>FMN</name>
        <dbReference type="ChEBI" id="CHEBI:58210"/>
    </cofactor>
</comment>
<keyword evidence="13" id="KW-0003">3Fe-4S</keyword>
<dbReference type="eggNOG" id="COG0070">
    <property type="taxonomic scope" value="Bacteria"/>
</dbReference>
<name>I3ZFJ8_TERRK</name>
<dbReference type="InterPro" id="IPR002489">
    <property type="entry name" value="Glu_synth_asu_C"/>
</dbReference>
<keyword evidence="17" id="KW-1185">Reference proteome</keyword>
<dbReference type="SUPFAM" id="SSF51395">
    <property type="entry name" value="FMN-linked oxidoreductases"/>
    <property type="match status" value="1"/>
</dbReference>
<sequence length="1509" mass="161236">MDTCFLPARPEVVSARTSVRSLVDPRFDHDSCGVGFVADSGNVASHKVLTDALTALARLAHRGAVAADGKSSDGVGITSAVPRALLLAETGVTLDDAQPLGVGVIFVREKGANTCTVLDECLAEQGITVLTWRDVPVKPEVLGEIALGTMPEIRHVLVTGAPEDFERKLYLARKTFERRLEAGEVTGYVASLSSKTMVYKSMCSGRLLPEFYPDLQNESFTTPFALFHQRYATNTTPAWHRAQPGRTLAHNGEINTVWGNRARMEARYSTLPSECQPILTQDGTDSTSLDETVELLMHNGRTIAEAIRVLLPPAVAGRDSAFLKYHMDTMEPWDGPAALGFTDGRYVGAALDRNGLRPCRFAITTDGLVVAGSEAGLVDLDPETVTHSGRLGPGQMLVVDLQEKKIYENEELLDLFDADGSYAALIDDTTISAEWVDLPATDFEAIAKSQRNFGYTKEDVRMVLTPMATDGKDAVWSMGDDTPLAYLAKTPRPVYAYFRQRFAQVTNPAIDPLREAIVVSLHTRLGPWSHMLNKQASLRGMALPSPFLSIGKLESLRQGRYPHNDTLRLRELKCVFSSRFSLEVGIEALCTNAVELVKEGVEILLLSDRNADTDLLPIPMAIAVSVVHHALVKAGLRTATGIAVEAGDVRDVHHAAVLIGYGAGAVCPWLALETARATAGPDGDAKVPEIKMLKAFDAGLAKIMSKMGVSVVDSYRGAYPFDILGLSNEVVNRCFPNTPAPLGGVGFAEIEHGIRQLWGAPVSPDLQAKIDLPDYGWVKFRKADMAEPHAWQPSNVKALQSVVGSARNVPMPEDAAKAFQIYSTAVATKETPTVLRELLEIRPAGPELDLDKVESPRSMMKRFAASAMSLGSLSPEAHTTITIAMNSIGGKSNTGEGGEDSDVYRPHPGNRRVLMPGEASAFVNKPSPGGVAVAEPIVEAPAVHSFLNNKIKQVASGRFGVTAEYLAHAEEIEIKVAQGAKPGEGGQLPGHKVTGLIARLRHAQPGVPLISPPPHHDIYSIEDLAELIHDLKRVNPRAAVGVKLVSSCGVGTVAAGVAKAYADYVVIAGNVGGTGAAALSSIKYAGNPWELGLAEAHQTLMANGMRGRVRLRTDGGLSTARDVLIAAMLGADEFAFGTAVLVVLGCDMARQCHLNTCPTGIATQKPELRARFRGKPEHVVRFFEQLSGDLQQMLARYGLASIEEAIGRVDLLEQVRFDGGLDLSPMLVQEGNGPRKWDGIRNDRPETEPALDDAWVAPAVAAFEKGEAYSVSGMIANKDRAVGARIAGEMTILQAKAESPMPLPDVTIKLTGTAGQSFGAFAIEGMKLELTGEANDFVGKGLSGGEIVIRARGLAKTKSGAHVLLGNVALYGATAGKLFVAGQAGERFAVRNSGATAVVAAVGDHGCEYMTGGTVVVLGSIGLNFGAGMTGGIAWLYDAEGTVLSGSRYHADFLQAIPFAETDEAAQAELKSLLEEHGAKSESTRAARFLSDWDTHSKKFLRMVPISQV</sequence>
<evidence type="ECO:0000256" key="8">
    <source>
        <dbReference type="ARBA" id="ARBA00022962"/>
    </source>
</evidence>
<comment type="cofactor">
    <cofactor evidence="2">
        <name>[3Fe-4S] cluster</name>
        <dbReference type="ChEBI" id="CHEBI:21137"/>
    </cofactor>
</comment>
<comment type="similarity">
    <text evidence="3">Belongs to the glutamate synthase family.</text>
</comment>
<keyword evidence="11" id="KW-0411">Iron-sulfur</keyword>
<evidence type="ECO:0000256" key="11">
    <source>
        <dbReference type="ARBA" id="ARBA00023014"/>
    </source>
</evidence>
<evidence type="ECO:0000256" key="7">
    <source>
        <dbReference type="ARBA" id="ARBA00022723"/>
    </source>
</evidence>
<dbReference type="Gene3D" id="3.20.20.70">
    <property type="entry name" value="Aldolase class I"/>
    <property type="match status" value="2"/>
</dbReference>
<dbReference type="Gene3D" id="3.60.20.10">
    <property type="entry name" value="Glutamine Phosphoribosylpyrophosphate, subunit 1, domain 1"/>
    <property type="match status" value="1"/>
</dbReference>
<evidence type="ECO:0000256" key="14">
    <source>
        <dbReference type="ARBA" id="ARBA00029440"/>
    </source>
</evidence>
<dbReference type="eggNOG" id="COG0067">
    <property type="taxonomic scope" value="Bacteria"/>
</dbReference>
<proteinExistence type="inferred from homology"/>
<accession>I3ZFJ8</accession>
<evidence type="ECO:0000256" key="10">
    <source>
        <dbReference type="ARBA" id="ARBA00023004"/>
    </source>
</evidence>
<dbReference type="PATRIC" id="fig|926566.3.peg.1695"/>
<evidence type="ECO:0000256" key="9">
    <source>
        <dbReference type="ARBA" id="ARBA00023002"/>
    </source>
</evidence>
<keyword evidence="4" id="KW-0028">Amino-acid biosynthesis</keyword>
<evidence type="ECO:0000256" key="13">
    <source>
        <dbReference type="ARBA" id="ARBA00023291"/>
    </source>
</evidence>
<dbReference type="GO" id="GO:0015930">
    <property type="term" value="F:glutamate synthase activity"/>
    <property type="evidence" value="ECO:0007669"/>
    <property type="project" value="InterPro"/>
</dbReference>
<dbReference type="EMBL" id="CP003379">
    <property type="protein sequence ID" value="AFL88016.1"/>
    <property type="molecule type" value="Genomic_DNA"/>
</dbReference>
<evidence type="ECO:0000256" key="2">
    <source>
        <dbReference type="ARBA" id="ARBA00001927"/>
    </source>
</evidence>
<keyword evidence="10" id="KW-0408">Iron</keyword>
<evidence type="ECO:0000256" key="1">
    <source>
        <dbReference type="ARBA" id="ARBA00001917"/>
    </source>
</evidence>
<keyword evidence="9" id="KW-0560">Oxidoreductase</keyword>
<dbReference type="Pfam" id="PF00310">
    <property type="entry name" value="GATase_2"/>
    <property type="match status" value="1"/>
</dbReference>
<dbReference type="SUPFAM" id="SSF69336">
    <property type="entry name" value="Alpha subunit of glutamate synthase, C-terminal domain"/>
    <property type="match status" value="1"/>
</dbReference>
<dbReference type="InterPro" id="IPR036485">
    <property type="entry name" value="Glu_synth_asu_C_sf"/>
</dbReference>